<evidence type="ECO:0000256" key="1">
    <source>
        <dbReference type="SAM" id="MobiDB-lite"/>
    </source>
</evidence>
<dbReference type="EMBL" id="CP036276">
    <property type="protein sequence ID" value="QDU42979.1"/>
    <property type="molecule type" value="Genomic_DNA"/>
</dbReference>
<dbReference type="AlphaFoldDB" id="A0A517ZKF6"/>
<keyword evidence="2" id="KW-0472">Membrane</keyword>
<keyword evidence="2" id="KW-1133">Transmembrane helix</keyword>
<dbReference type="Proteomes" id="UP000319383">
    <property type="component" value="Chromosome"/>
</dbReference>
<protein>
    <submittedName>
        <fullName evidence="3">Colicin V production protein</fullName>
    </submittedName>
</protein>
<accession>A0A517ZKF6</accession>
<dbReference type="KEGG" id="sdyn:Mal52_14490"/>
<feature type="transmembrane region" description="Helical" evidence="2">
    <location>
        <begin position="102"/>
        <end position="123"/>
    </location>
</feature>
<keyword evidence="2" id="KW-0812">Transmembrane</keyword>
<dbReference type="RefSeq" id="WP_197533751.1">
    <property type="nucleotide sequence ID" value="NZ_CAXBED010000437.1"/>
</dbReference>
<feature type="transmembrane region" description="Helical" evidence="2">
    <location>
        <begin position="58"/>
        <end position="82"/>
    </location>
</feature>
<feature type="region of interest" description="Disordered" evidence="1">
    <location>
        <begin position="205"/>
        <end position="237"/>
    </location>
</feature>
<sequence>MELLFNGLLLLVFGIVTWCVASEGAWGAGIILLCVVFSGLLAMNFFEPLAIGLDGMLPAGYADIVALCLLFTGFVSLLRVATEWIAPIDIELPAPVYQAGRWGFAVITGYVTMAFLLTALHTAPLPREFAGFKPERKNLLNMAAPDRQWLGFTQYVSEHALRNSVAGRRRVFDGLELRRFGRPNDTLWAAFPIRYATRRELISGAASSSSSGNTLSAGGGSSGGGSSSGPPKRGTGM</sequence>
<evidence type="ECO:0000313" key="4">
    <source>
        <dbReference type="Proteomes" id="UP000319383"/>
    </source>
</evidence>
<evidence type="ECO:0000256" key="2">
    <source>
        <dbReference type="SAM" id="Phobius"/>
    </source>
</evidence>
<proteinExistence type="predicted"/>
<feature type="transmembrane region" description="Helical" evidence="2">
    <location>
        <begin position="24"/>
        <end position="46"/>
    </location>
</feature>
<feature type="compositionally biased region" description="Low complexity" evidence="1">
    <location>
        <begin position="205"/>
        <end position="216"/>
    </location>
</feature>
<organism evidence="3 4">
    <name type="scientific">Symmachiella dynata</name>
    <dbReference type="NCBI Taxonomy" id="2527995"/>
    <lineage>
        <taxon>Bacteria</taxon>
        <taxon>Pseudomonadati</taxon>
        <taxon>Planctomycetota</taxon>
        <taxon>Planctomycetia</taxon>
        <taxon>Planctomycetales</taxon>
        <taxon>Planctomycetaceae</taxon>
        <taxon>Symmachiella</taxon>
    </lineage>
</organism>
<feature type="compositionally biased region" description="Gly residues" evidence="1">
    <location>
        <begin position="217"/>
        <end position="227"/>
    </location>
</feature>
<name>A0A517ZKF6_9PLAN</name>
<evidence type="ECO:0000313" key="3">
    <source>
        <dbReference type="EMBL" id="QDU42979.1"/>
    </source>
</evidence>
<reference evidence="3 4" key="1">
    <citation type="submission" date="2019-02" db="EMBL/GenBank/DDBJ databases">
        <title>Deep-cultivation of Planctomycetes and their phenomic and genomic characterization uncovers novel biology.</title>
        <authorList>
            <person name="Wiegand S."/>
            <person name="Jogler M."/>
            <person name="Boedeker C."/>
            <person name="Pinto D."/>
            <person name="Vollmers J."/>
            <person name="Rivas-Marin E."/>
            <person name="Kohn T."/>
            <person name="Peeters S.H."/>
            <person name="Heuer A."/>
            <person name="Rast P."/>
            <person name="Oberbeckmann S."/>
            <person name="Bunk B."/>
            <person name="Jeske O."/>
            <person name="Meyerdierks A."/>
            <person name="Storesund J.E."/>
            <person name="Kallscheuer N."/>
            <person name="Luecker S."/>
            <person name="Lage O.M."/>
            <person name="Pohl T."/>
            <person name="Merkel B.J."/>
            <person name="Hornburger P."/>
            <person name="Mueller R.-W."/>
            <person name="Bruemmer F."/>
            <person name="Labrenz M."/>
            <person name="Spormann A.M."/>
            <person name="Op den Camp H."/>
            <person name="Overmann J."/>
            <person name="Amann R."/>
            <person name="Jetten M.S.M."/>
            <person name="Mascher T."/>
            <person name="Medema M.H."/>
            <person name="Devos D.P."/>
            <person name="Kaster A.-K."/>
            <person name="Ovreas L."/>
            <person name="Rohde M."/>
            <person name="Galperin M.Y."/>
            <person name="Jogler C."/>
        </authorList>
    </citation>
    <scope>NUCLEOTIDE SEQUENCE [LARGE SCALE GENOMIC DNA]</scope>
    <source>
        <strain evidence="3 4">Mal52</strain>
    </source>
</reference>
<keyword evidence="4" id="KW-1185">Reference proteome</keyword>
<gene>
    <name evidence="3" type="ORF">Mal52_14490</name>
</gene>